<sequence length="412" mass="45706">MKPIPLSKPFLGAEEVAEVTAVLQSGWVTQGPKVQAFEEAFACYVGAQHACAVSSCTTALHLALLTVGVQPGDVVVTVSHSYIATSNAIRHCQAEPVFVDVDSDTFTLSPQALETLLRDKFDDVGGELYYRDIDALMLEESPLHHVRGRLGRLGALLVVHQIGMPCDMQRINALARAYQLPVVEDAACAVGSEHCIDQRWQKIGSPSGAIACFSFHPRKVLTTGDGGMLTTNNHHYDQQFRTLRHHGMCVSDLERHHANEVTVAEHTTTGYNYRMTDIQAAVGLAQLQRMPEFIGRRVEMAALYRKKLAEIDWLNPPFEPSYARPNWQSYAVTMLAHAPLSQQAFLQHLKEQGISAQPGIMNAHQQRPYCRQGYQLPESEAARRQVVLLPCYHGLSDEDINEVVEVIKRCAS</sequence>
<evidence type="ECO:0000256" key="5">
    <source>
        <dbReference type="RuleBase" id="RU004508"/>
    </source>
</evidence>
<gene>
    <name evidence="6" type="ORF">EDC56_2754</name>
</gene>
<dbReference type="InterPro" id="IPR015421">
    <property type="entry name" value="PyrdxlP-dep_Trfase_major"/>
</dbReference>
<dbReference type="Gene3D" id="3.90.1150.10">
    <property type="entry name" value="Aspartate Aminotransferase, domain 1"/>
    <property type="match status" value="1"/>
</dbReference>
<dbReference type="PANTHER" id="PTHR30244:SF34">
    <property type="entry name" value="DTDP-4-AMINO-4,6-DIDEOXYGALACTOSE TRANSAMINASE"/>
    <property type="match status" value="1"/>
</dbReference>
<protein>
    <submittedName>
        <fullName evidence="6">dTDP-4-amino-4,6-dideoxygalactose transaminase</fullName>
    </submittedName>
</protein>
<dbReference type="EMBL" id="RKHR01000005">
    <property type="protein sequence ID" value="ROS00118.1"/>
    <property type="molecule type" value="Genomic_DNA"/>
</dbReference>
<evidence type="ECO:0000256" key="3">
    <source>
        <dbReference type="PIRSR" id="PIRSR000390-1"/>
    </source>
</evidence>
<dbReference type="GO" id="GO:0008483">
    <property type="term" value="F:transaminase activity"/>
    <property type="evidence" value="ECO:0007669"/>
    <property type="project" value="TreeGrafter"/>
</dbReference>
<evidence type="ECO:0000256" key="1">
    <source>
        <dbReference type="ARBA" id="ARBA00022898"/>
    </source>
</evidence>
<proteinExistence type="inferred from homology"/>
<keyword evidence="7" id="KW-1185">Reference proteome</keyword>
<evidence type="ECO:0000256" key="2">
    <source>
        <dbReference type="ARBA" id="ARBA00037999"/>
    </source>
</evidence>
<keyword evidence="1 4" id="KW-0663">Pyridoxal phosphate</keyword>
<dbReference type="GO" id="GO:0030170">
    <property type="term" value="F:pyridoxal phosphate binding"/>
    <property type="evidence" value="ECO:0007669"/>
    <property type="project" value="TreeGrafter"/>
</dbReference>
<dbReference type="OrthoDB" id="9804264at2"/>
<dbReference type="AlphaFoldDB" id="A0A3N2DK26"/>
<dbReference type="CDD" id="cd00616">
    <property type="entry name" value="AHBA_syn"/>
    <property type="match status" value="1"/>
</dbReference>
<dbReference type="PANTHER" id="PTHR30244">
    <property type="entry name" value="TRANSAMINASE"/>
    <property type="match status" value="1"/>
</dbReference>
<name>A0A3N2DK26_9GAMM</name>
<feature type="active site" description="Proton acceptor" evidence="3">
    <location>
        <position position="219"/>
    </location>
</feature>
<dbReference type="Proteomes" id="UP000275394">
    <property type="component" value="Unassembled WGS sequence"/>
</dbReference>
<dbReference type="RefSeq" id="WP_123713101.1">
    <property type="nucleotide sequence ID" value="NZ_RKHR01000005.1"/>
</dbReference>
<dbReference type="InterPro" id="IPR015422">
    <property type="entry name" value="PyrdxlP-dep_Trfase_small"/>
</dbReference>
<dbReference type="SUPFAM" id="SSF53383">
    <property type="entry name" value="PLP-dependent transferases"/>
    <property type="match status" value="1"/>
</dbReference>
<dbReference type="GO" id="GO:0000271">
    <property type="term" value="P:polysaccharide biosynthetic process"/>
    <property type="evidence" value="ECO:0007669"/>
    <property type="project" value="TreeGrafter"/>
</dbReference>
<reference evidence="6 7" key="1">
    <citation type="submission" date="2018-11" db="EMBL/GenBank/DDBJ databases">
        <title>Genomic Encyclopedia of Type Strains, Phase IV (KMG-IV): sequencing the most valuable type-strain genomes for metagenomic binning, comparative biology and taxonomic classification.</title>
        <authorList>
            <person name="Goeker M."/>
        </authorList>
    </citation>
    <scope>NUCLEOTIDE SEQUENCE [LARGE SCALE GENOMIC DNA]</scope>
    <source>
        <strain evidence="6 7">DSM 100316</strain>
    </source>
</reference>
<organism evidence="6 7">
    <name type="scientific">Sinobacterium caligoides</name>
    <dbReference type="NCBI Taxonomy" id="933926"/>
    <lineage>
        <taxon>Bacteria</taxon>
        <taxon>Pseudomonadati</taxon>
        <taxon>Pseudomonadota</taxon>
        <taxon>Gammaproteobacteria</taxon>
        <taxon>Cellvibrionales</taxon>
        <taxon>Spongiibacteraceae</taxon>
        <taxon>Sinobacterium</taxon>
    </lineage>
</organism>
<accession>A0A3N2DK26</accession>
<evidence type="ECO:0000313" key="6">
    <source>
        <dbReference type="EMBL" id="ROS00118.1"/>
    </source>
</evidence>
<dbReference type="InterPro" id="IPR000653">
    <property type="entry name" value="DegT/StrS_aminotransferase"/>
</dbReference>
<evidence type="ECO:0000256" key="4">
    <source>
        <dbReference type="PIRSR" id="PIRSR000390-2"/>
    </source>
</evidence>
<dbReference type="Pfam" id="PF01041">
    <property type="entry name" value="DegT_DnrJ_EryC1"/>
    <property type="match status" value="1"/>
</dbReference>
<dbReference type="PIRSF" id="PIRSF000390">
    <property type="entry name" value="PLP_StrS"/>
    <property type="match status" value="1"/>
</dbReference>
<evidence type="ECO:0000313" key="7">
    <source>
        <dbReference type="Proteomes" id="UP000275394"/>
    </source>
</evidence>
<feature type="modified residue" description="N6-(pyridoxal phosphate)lysine" evidence="4">
    <location>
        <position position="219"/>
    </location>
</feature>
<comment type="caution">
    <text evidence="6">The sequence shown here is derived from an EMBL/GenBank/DDBJ whole genome shotgun (WGS) entry which is preliminary data.</text>
</comment>
<comment type="similarity">
    <text evidence="2 5">Belongs to the DegT/DnrJ/EryC1 family.</text>
</comment>
<dbReference type="InterPro" id="IPR015424">
    <property type="entry name" value="PyrdxlP-dep_Trfase"/>
</dbReference>
<dbReference type="Gene3D" id="3.40.640.10">
    <property type="entry name" value="Type I PLP-dependent aspartate aminotransferase-like (Major domain)"/>
    <property type="match status" value="1"/>
</dbReference>